<gene>
    <name evidence="2" type="ORF">V6N12_057482</name>
</gene>
<protein>
    <submittedName>
        <fullName evidence="2">Uncharacterized protein</fullName>
    </submittedName>
</protein>
<dbReference type="Proteomes" id="UP001472677">
    <property type="component" value="Unassembled WGS sequence"/>
</dbReference>
<feature type="compositionally biased region" description="Low complexity" evidence="1">
    <location>
        <begin position="10"/>
        <end position="22"/>
    </location>
</feature>
<feature type="compositionally biased region" description="Polar residues" evidence="1">
    <location>
        <begin position="180"/>
        <end position="190"/>
    </location>
</feature>
<evidence type="ECO:0000256" key="1">
    <source>
        <dbReference type="SAM" id="MobiDB-lite"/>
    </source>
</evidence>
<comment type="caution">
    <text evidence="2">The sequence shown here is derived from an EMBL/GenBank/DDBJ whole genome shotgun (WGS) entry which is preliminary data.</text>
</comment>
<keyword evidence="3" id="KW-1185">Reference proteome</keyword>
<feature type="region of interest" description="Disordered" evidence="1">
    <location>
        <begin position="173"/>
        <end position="192"/>
    </location>
</feature>
<feature type="region of interest" description="Disordered" evidence="1">
    <location>
        <begin position="1"/>
        <end position="33"/>
    </location>
</feature>
<accession>A0ABR2C586</accession>
<reference evidence="2 3" key="1">
    <citation type="journal article" date="2024" name="G3 (Bethesda)">
        <title>Genome assembly of Hibiscus sabdariffa L. provides insights into metabolisms of medicinal natural products.</title>
        <authorList>
            <person name="Kim T."/>
        </authorList>
    </citation>
    <scope>NUCLEOTIDE SEQUENCE [LARGE SCALE GENOMIC DNA]</scope>
    <source>
        <strain evidence="2">TK-2024</strain>
        <tissue evidence="2">Old leaves</tissue>
    </source>
</reference>
<name>A0ABR2C586_9ROSI</name>
<proteinExistence type="predicted"/>
<dbReference type="EMBL" id="JBBPBM010000066">
    <property type="protein sequence ID" value="KAK8514582.1"/>
    <property type="molecule type" value="Genomic_DNA"/>
</dbReference>
<sequence>MESYSERESSSASSFSDESNGENQSLNHGPSNLVEHSFMSHAMRTPAHGFGARNTIEASHVYHFPTSNLPPEYRLDFSSRSQYPQTEQGNWNGSSLGNPNWINWQQFSQINLHEPATNLGSQGYGFQALLNQAIAADDFHLNHDRAVQQRMMNWPDPSLQLMQWMSLREGSQRPNIAVPGTTSSRETPNPRSKVIMNKLYDPAYAAMGLPVDPHLRMWHLMNAKKRNNENGNNDEEEEDH</sequence>
<organism evidence="2 3">
    <name type="scientific">Hibiscus sabdariffa</name>
    <name type="common">roselle</name>
    <dbReference type="NCBI Taxonomy" id="183260"/>
    <lineage>
        <taxon>Eukaryota</taxon>
        <taxon>Viridiplantae</taxon>
        <taxon>Streptophyta</taxon>
        <taxon>Embryophyta</taxon>
        <taxon>Tracheophyta</taxon>
        <taxon>Spermatophyta</taxon>
        <taxon>Magnoliopsida</taxon>
        <taxon>eudicotyledons</taxon>
        <taxon>Gunneridae</taxon>
        <taxon>Pentapetalae</taxon>
        <taxon>rosids</taxon>
        <taxon>malvids</taxon>
        <taxon>Malvales</taxon>
        <taxon>Malvaceae</taxon>
        <taxon>Malvoideae</taxon>
        <taxon>Hibiscus</taxon>
    </lineage>
</organism>
<evidence type="ECO:0000313" key="3">
    <source>
        <dbReference type="Proteomes" id="UP001472677"/>
    </source>
</evidence>
<evidence type="ECO:0000313" key="2">
    <source>
        <dbReference type="EMBL" id="KAK8514582.1"/>
    </source>
</evidence>